<accession>K9VUS7</accession>
<dbReference type="eggNOG" id="COG1569">
    <property type="taxonomic scope" value="Bacteria"/>
</dbReference>
<protein>
    <recommendedName>
        <fullName evidence="1">PIN domain-containing protein</fullName>
    </recommendedName>
</protein>
<dbReference type="RefSeq" id="WP_015201828.1">
    <property type="nucleotide sequence ID" value="NC_019753.1"/>
</dbReference>
<dbReference type="PANTHER" id="PTHR34610:SF4">
    <property type="entry name" value="SLL8027 PROTEIN"/>
    <property type="match status" value="1"/>
</dbReference>
<organism evidence="2 3">
    <name type="scientific">Crinalium epipsammum PCC 9333</name>
    <dbReference type="NCBI Taxonomy" id="1173022"/>
    <lineage>
        <taxon>Bacteria</taxon>
        <taxon>Bacillati</taxon>
        <taxon>Cyanobacteriota</taxon>
        <taxon>Cyanophyceae</taxon>
        <taxon>Gomontiellales</taxon>
        <taxon>Gomontiellaceae</taxon>
        <taxon>Crinalium</taxon>
    </lineage>
</organism>
<dbReference type="NCBIfam" id="TIGR00305">
    <property type="entry name" value="putative toxin-antitoxin system toxin component, PIN family"/>
    <property type="match status" value="1"/>
</dbReference>
<gene>
    <name evidence="2" type="ORF">Cri9333_0787</name>
</gene>
<dbReference type="STRING" id="1173022.Cri9333_0787"/>
<dbReference type="Pfam" id="PF13470">
    <property type="entry name" value="PIN_3"/>
    <property type="match status" value="1"/>
</dbReference>
<evidence type="ECO:0000259" key="1">
    <source>
        <dbReference type="SMART" id="SM00670"/>
    </source>
</evidence>
<dbReference type="Proteomes" id="UP000010472">
    <property type="component" value="Chromosome"/>
</dbReference>
<dbReference type="InterPro" id="IPR029060">
    <property type="entry name" value="PIN-like_dom_sf"/>
</dbReference>
<reference evidence="2 3" key="1">
    <citation type="submission" date="2012-06" db="EMBL/GenBank/DDBJ databases">
        <title>Finished chromosome of genome of Crinalium epipsammum PCC 9333.</title>
        <authorList>
            <consortium name="US DOE Joint Genome Institute"/>
            <person name="Gugger M."/>
            <person name="Coursin T."/>
            <person name="Rippka R."/>
            <person name="Tandeau De Marsac N."/>
            <person name="Huntemann M."/>
            <person name="Wei C.-L."/>
            <person name="Han J."/>
            <person name="Detter J.C."/>
            <person name="Han C."/>
            <person name="Tapia R."/>
            <person name="Davenport K."/>
            <person name="Daligault H."/>
            <person name="Erkkila T."/>
            <person name="Gu W."/>
            <person name="Munk A.C.C."/>
            <person name="Teshima H."/>
            <person name="Xu Y."/>
            <person name="Chain P."/>
            <person name="Chen A."/>
            <person name="Krypides N."/>
            <person name="Mavromatis K."/>
            <person name="Markowitz V."/>
            <person name="Szeto E."/>
            <person name="Ivanova N."/>
            <person name="Mikhailova N."/>
            <person name="Ovchinnikova G."/>
            <person name="Pagani I."/>
            <person name="Pati A."/>
            <person name="Goodwin L."/>
            <person name="Peters L."/>
            <person name="Pitluck S."/>
            <person name="Woyke T."/>
            <person name="Kerfeld C."/>
        </authorList>
    </citation>
    <scope>NUCLEOTIDE SEQUENCE [LARGE SCALE GENOMIC DNA]</scope>
    <source>
        <strain evidence="2 3">PCC 9333</strain>
    </source>
</reference>
<dbReference type="SMART" id="SM00670">
    <property type="entry name" value="PINc"/>
    <property type="match status" value="1"/>
</dbReference>
<dbReference type="Gene3D" id="3.40.50.1010">
    <property type="entry name" value="5'-nuclease"/>
    <property type="match status" value="1"/>
</dbReference>
<sequence length="144" mass="16703">MRNKLRYVVDTNVIISALLFETSKPAKVFKYALKNGEILLSVELLEELNNVLRREKFNRYVTSEEREEFLETLVDRAILVEITEEVKVCRDPKDDRILELAISGRADYIISGDRDLLVLNPFRGVKVVTAEEFLQTVQTEQLNE</sequence>
<dbReference type="PANTHER" id="PTHR34610">
    <property type="entry name" value="SSL7007 PROTEIN"/>
    <property type="match status" value="1"/>
</dbReference>
<proteinExistence type="predicted"/>
<dbReference type="HOGENOM" id="CLU_116617_3_2_3"/>
<dbReference type="OrthoDB" id="426765at2"/>
<dbReference type="EMBL" id="CP003620">
    <property type="protein sequence ID" value="AFZ11706.1"/>
    <property type="molecule type" value="Genomic_DNA"/>
</dbReference>
<evidence type="ECO:0000313" key="2">
    <source>
        <dbReference type="EMBL" id="AFZ11706.1"/>
    </source>
</evidence>
<evidence type="ECO:0000313" key="3">
    <source>
        <dbReference type="Proteomes" id="UP000010472"/>
    </source>
</evidence>
<dbReference type="InterPro" id="IPR002716">
    <property type="entry name" value="PIN_dom"/>
</dbReference>
<feature type="domain" description="PIN" evidence="1">
    <location>
        <begin position="5"/>
        <end position="118"/>
    </location>
</feature>
<name>K9VUS7_9CYAN</name>
<dbReference type="SUPFAM" id="SSF88723">
    <property type="entry name" value="PIN domain-like"/>
    <property type="match status" value="1"/>
</dbReference>
<dbReference type="AlphaFoldDB" id="K9VUS7"/>
<keyword evidence="3" id="KW-1185">Reference proteome</keyword>
<dbReference type="KEGG" id="cep:Cri9333_0787"/>
<dbReference type="InterPro" id="IPR002850">
    <property type="entry name" value="PIN_toxin-like"/>
</dbReference>